<organism evidence="1 2">
    <name type="scientific">Vararia minispora EC-137</name>
    <dbReference type="NCBI Taxonomy" id="1314806"/>
    <lineage>
        <taxon>Eukaryota</taxon>
        <taxon>Fungi</taxon>
        <taxon>Dikarya</taxon>
        <taxon>Basidiomycota</taxon>
        <taxon>Agaricomycotina</taxon>
        <taxon>Agaricomycetes</taxon>
        <taxon>Russulales</taxon>
        <taxon>Lachnocladiaceae</taxon>
        <taxon>Vararia</taxon>
    </lineage>
</organism>
<reference evidence="1" key="1">
    <citation type="submission" date="2021-02" db="EMBL/GenBank/DDBJ databases">
        <authorList>
            <consortium name="DOE Joint Genome Institute"/>
            <person name="Ahrendt S."/>
            <person name="Looney B.P."/>
            <person name="Miyauchi S."/>
            <person name="Morin E."/>
            <person name="Drula E."/>
            <person name="Courty P.E."/>
            <person name="Chicoki N."/>
            <person name="Fauchery L."/>
            <person name="Kohler A."/>
            <person name="Kuo A."/>
            <person name="Labutti K."/>
            <person name="Pangilinan J."/>
            <person name="Lipzen A."/>
            <person name="Riley R."/>
            <person name="Andreopoulos W."/>
            <person name="He G."/>
            <person name="Johnson J."/>
            <person name="Barry K.W."/>
            <person name="Grigoriev I.V."/>
            <person name="Nagy L."/>
            <person name="Hibbett D."/>
            <person name="Henrissat B."/>
            <person name="Matheny P.B."/>
            <person name="Labbe J."/>
            <person name="Martin F."/>
        </authorList>
    </citation>
    <scope>NUCLEOTIDE SEQUENCE</scope>
    <source>
        <strain evidence="1">EC-137</strain>
    </source>
</reference>
<evidence type="ECO:0000313" key="1">
    <source>
        <dbReference type="EMBL" id="KAI0029934.1"/>
    </source>
</evidence>
<sequence length="62" mass="6262">TCNSGSVQCCNQVQEVSAPTLSPPYALIPGFLQGANFPVGTDCSPLALGAGGQCNQQTVCCD</sequence>
<protein>
    <submittedName>
        <fullName evidence="1">Uncharacterized protein</fullName>
    </submittedName>
</protein>
<proteinExistence type="predicted"/>
<feature type="non-terminal residue" evidence="1">
    <location>
        <position position="1"/>
    </location>
</feature>
<reference evidence="1" key="2">
    <citation type="journal article" date="2022" name="New Phytol.">
        <title>Evolutionary transition to the ectomycorrhizal habit in the genomes of a hyperdiverse lineage of mushroom-forming fungi.</title>
        <authorList>
            <person name="Looney B."/>
            <person name="Miyauchi S."/>
            <person name="Morin E."/>
            <person name="Drula E."/>
            <person name="Courty P.E."/>
            <person name="Kohler A."/>
            <person name="Kuo A."/>
            <person name="LaButti K."/>
            <person name="Pangilinan J."/>
            <person name="Lipzen A."/>
            <person name="Riley R."/>
            <person name="Andreopoulos W."/>
            <person name="He G."/>
            <person name="Johnson J."/>
            <person name="Nolan M."/>
            <person name="Tritt A."/>
            <person name="Barry K.W."/>
            <person name="Grigoriev I.V."/>
            <person name="Nagy L.G."/>
            <person name="Hibbett D."/>
            <person name="Henrissat B."/>
            <person name="Matheny P.B."/>
            <person name="Labbe J."/>
            <person name="Martin F.M."/>
        </authorList>
    </citation>
    <scope>NUCLEOTIDE SEQUENCE</scope>
    <source>
        <strain evidence="1">EC-137</strain>
    </source>
</reference>
<keyword evidence="2" id="KW-1185">Reference proteome</keyword>
<gene>
    <name evidence="1" type="ORF">K488DRAFT_15455</name>
</gene>
<evidence type="ECO:0000313" key="2">
    <source>
        <dbReference type="Proteomes" id="UP000814128"/>
    </source>
</evidence>
<name>A0ACB8QDQ3_9AGAM</name>
<accession>A0ACB8QDQ3</accession>
<feature type="non-terminal residue" evidence="1">
    <location>
        <position position="62"/>
    </location>
</feature>
<dbReference type="EMBL" id="MU273648">
    <property type="protein sequence ID" value="KAI0029934.1"/>
    <property type="molecule type" value="Genomic_DNA"/>
</dbReference>
<dbReference type="Proteomes" id="UP000814128">
    <property type="component" value="Unassembled WGS sequence"/>
</dbReference>
<comment type="caution">
    <text evidence="1">The sequence shown here is derived from an EMBL/GenBank/DDBJ whole genome shotgun (WGS) entry which is preliminary data.</text>
</comment>